<keyword evidence="1" id="KW-0812">Transmembrane</keyword>
<keyword evidence="1" id="KW-1133">Transmembrane helix</keyword>
<dbReference type="RefSeq" id="WP_312032533.1">
    <property type="nucleotide sequence ID" value="NZ_CP051151.1"/>
</dbReference>
<keyword evidence="1" id="KW-0472">Membrane</keyword>
<gene>
    <name evidence="2" type="ORF">HF295_03850</name>
</gene>
<sequence length="266" mass="31511">MYNIIRESITAPKEIIKYHSKKGWFVFFYMLFFTILLSLDIIVLLIATNNPMVNEETTNCQVVDGSFECSERLIESQDYSAYGIPIYFLSDNQEITDITDNDYVIVVKDQSMTYRFGSTQFYQMDISSFKSVSDLYDFIKTTVVVPLIIATILQNILIIIFIVLISTLPFLRFRKEIRYKKIFKMVTFAATPIFIVLSINNLLELDMIIFFVVMFLAYRSIFVLQKELYVRSMMRKQKQYYEDRFHETDKDDIKEEDVIDQEEDDE</sequence>
<dbReference type="AlphaFoldDB" id="A0A7L6N460"/>
<keyword evidence="3" id="KW-1185">Reference proteome</keyword>
<organism evidence="2 3">
    <name type="scientific">Hujiaoplasma nucleasis</name>
    <dbReference type="NCBI Taxonomy" id="2725268"/>
    <lineage>
        <taxon>Bacteria</taxon>
        <taxon>Bacillati</taxon>
        <taxon>Mycoplasmatota</taxon>
        <taxon>Mollicutes</taxon>
        <taxon>Candidatus Izemoplasmatales</taxon>
        <taxon>Hujiaoplasmataceae</taxon>
        <taxon>Hujiaoplasma</taxon>
    </lineage>
</organism>
<protein>
    <submittedName>
        <fullName evidence="2">DUF1189 family protein</fullName>
    </submittedName>
</protein>
<accession>A0A7L6N460</accession>
<reference evidence="2 3" key="1">
    <citation type="submission" date="2020-04" db="EMBL/GenBank/DDBJ databases">
        <authorList>
            <person name="Zheng R.K."/>
            <person name="Sun C.M."/>
        </authorList>
    </citation>
    <scope>NUCLEOTIDE SEQUENCE [LARGE SCALE GENOMIC DNA]</scope>
    <source>
        <strain evidence="3">zrk29</strain>
    </source>
</reference>
<feature type="transmembrane region" description="Helical" evidence="1">
    <location>
        <begin position="23"/>
        <end position="47"/>
    </location>
</feature>
<name>A0A7L6N460_9MOLU</name>
<feature type="transmembrane region" description="Helical" evidence="1">
    <location>
        <begin position="143"/>
        <end position="170"/>
    </location>
</feature>
<dbReference type="EMBL" id="CP051151">
    <property type="protein sequence ID" value="QLY40037.1"/>
    <property type="molecule type" value="Genomic_DNA"/>
</dbReference>
<feature type="transmembrane region" description="Helical" evidence="1">
    <location>
        <begin position="208"/>
        <end position="229"/>
    </location>
</feature>
<dbReference type="KEGG" id="tbk:HF295_03850"/>
<feature type="transmembrane region" description="Helical" evidence="1">
    <location>
        <begin position="182"/>
        <end position="202"/>
    </location>
</feature>
<evidence type="ECO:0000313" key="2">
    <source>
        <dbReference type="EMBL" id="QLY40037.1"/>
    </source>
</evidence>
<dbReference type="Proteomes" id="UP000512167">
    <property type="component" value="Chromosome"/>
</dbReference>
<proteinExistence type="predicted"/>
<evidence type="ECO:0000313" key="3">
    <source>
        <dbReference type="Proteomes" id="UP000512167"/>
    </source>
</evidence>
<evidence type="ECO:0000256" key="1">
    <source>
        <dbReference type="SAM" id="Phobius"/>
    </source>
</evidence>